<dbReference type="InterPro" id="IPR044068">
    <property type="entry name" value="CB"/>
</dbReference>
<evidence type="ECO:0000256" key="6">
    <source>
        <dbReference type="PROSITE-ProRule" id="PRU01248"/>
    </source>
</evidence>
<keyword evidence="5" id="KW-0233">DNA recombination</keyword>
<evidence type="ECO:0000313" key="9">
    <source>
        <dbReference type="EMBL" id="TCL58651.1"/>
    </source>
</evidence>
<dbReference type="Proteomes" id="UP000295184">
    <property type="component" value="Unassembled WGS sequence"/>
</dbReference>
<evidence type="ECO:0000256" key="5">
    <source>
        <dbReference type="ARBA" id="ARBA00023172"/>
    </source>
</evidence>
<dbReference type="Pfam" id="PF00589">
    <property type="entry name" value="Phage_integrase"/>
    <property type="match status" value="1"/>
</dbReference>
<dbReference type="GO" id="GO:0015074">
    <property type="term" value="P:DNA integration"/>
    <property type="evidence" value="ECO:0007669"/>
    <property type="project" value="UniProtKB-KW"/>
</dbReference>
<evidence type="ECO:0000256" key="4">
    <source>
        <dbReference type="ARBA" id="ARBA00023125"/>
    </source>
</evidence>
<dbReference type="InterPro" id="IPR011010">
    <property type="entry name" value="DNA_brk_join_enz"/>
</dbReference>
<comment type="caution">
    <text evidence="9">The sequence shown here is derived from an EMBL/GenBank/DDBJ whole genome shotgun (WGS) entry which is preliminary data.</text>
</comment>
<evidence type="ECO:0000259" key="7">
    <source>
        <dbReference type="PROSITE" id="PS51898"/>
    </source>
</evidence>
<dbReference type="PANTHER" id="PTHR30349:SF64">
    <property type="entry name" value="PROPHAGE INTEGRASE INTD-RELATED"/>
    <property type="match status" value="1"/>
</dbReference>
<reference evidence="9 10" key="1">
    <citation type="submission" date="2019-03" db="EMBL/GenBank/DDBJ databases">
        <title>Genomic Encyclopedia of Type Strains, Phase IV (KMG-IV): sequencing the most valuable type-strain genomes for metagenomic binning, comparative biology and taxonomic classification.</title>
        <authorList>
            <person name="Goeker M."/>
        </authorList>
    </citation>
    <scope>NUCLEOTIDE SEQUENCE [LARGE SCALE GENOMIC DNA]</scope>
    <source>
        <strain evidence="9 10">DSM 100451</strain>
    </source>
</reference>
<accession>A0A4R1R067</accession>
<evidence type="ECO:0000313" key="10">
    <source>
        <dbReference type="Proteomes" id="UP000295184"/>
    </source>
</evidence>
<comment type="similarity">
    <text evidence="2">Belongs to the 'phage' integrase family.</text>
</comment>
<sequence length="401" mass="46070">MTGRLQKKNDYYYVVLQLRDTDGNRKQKWIATGLPVKGNKARATEEMRKILNEYERANLLFSPNEPFVDVLERWLEHAKLHLEINTYSNYEIIFRAHLQPYFLEHPVELRKIQTAHIQAYCNYKLQTLSPVTVKKHLSNISCALEEARKNHIIPYNPAHDVILRGSKKFIPNFYDEQQIAQLFQAARKSKIETEIILACTYGLRRSEVAGLTWSQVDFEKETILISKTAVISKGGTVYKERTKTKKSCRVLPMSSEIKQYLQNLYNRQQQQQQSLGAHYHPSDFVCRQADGRVFSVEAISSNFKKLLADNDLPPIRFHDLRHSAATKLLADGYNMKCVSEFLGHCDIHTTMNIYAHVSNQTKKEMAGSMGGLLNSLNDPPPQTPVEAPVEKIIYFPASRAI</sequence>
<dbReference type="InterPro" id="IPR050090">
    <property type="entry name" value="Tyrosine_recombinase_XerCD"/>
</dbReference>
<dbReference type="GO" id="GO:0003677">
    <property type="term" value="F:DNA binding"/>
    <property type="evidence" value="ECO:0007669"/>
    <property type="project" value="UniProtKB-UniRule"/>
</dbReference>
<dbReference type="Gene3D" id="1.10.150.130">
    <property type="match status" value="1"/>
</dbReference>
<dbReference type="CDD" id="cd01189">
    <property type="entry name" value="INT_ICEBs1_C_like"/>
    <property type="match status" value="1"/>
</dbReference>
<dbReference type="Pfam" id="PF14659">
    <property type="entry name" value="Phage_int_SAM_3"/>
    <property type="match status" value="1"/>
</dbReference>
<name>A0A4R1R067_9FIRM</name>
<dbReference type="STRING" id="1650663.GCA_001486665_00362"/>
<keyword evidence="4 6" id="KW-0238">DNA-binding</keyword>
<dbReference type="GO" id="GO:0006310">
    <property type="term" value="P:DNA recombination"/>
    <property type="evidence" value="ECO:0007669"/>
    <property type="project" value="UniProtKB-KW"/>
</dbReference>
<dbReference type="InterPro" id="IPR013762">
    <property type="entry name" value="Integrase-like_cat_sf"/>
</dbReference>
<dbReference type="EMBL" id="SLUM01000007">
    <property type="protein sequence ID" value="TCL58651.1"/>
    <property type="molecule type" value="Genomic_DNA"/>
</dbReference>
<dbReference type="Gene3D" id="1.10.443.10">
    <property type="entry name" value="Intergrase catalytic core"/>
    <property type="match status" value="1"/>
</dbReference>
<protein>
    <submittedName>
        <fullName evidence="9">Site-specific recombinase XerD</fullName>
    </submittedName>
</protein>
<organism evidence="9 10">
    <name type="scientific">Allofournierella massiliensis</name>
    <dbReference type="NCBI Taxonomy" id="1650663"/>
    <lineage>
        <taxon>Bacteria</taxon>
        <taxon>Bacillati</taxon>
        <taxon>Bacillota</taxon>
        <taxon>Clostridia</taxon>
        <taxon>Eubacteriales</taxon>
        <taxon>Oscillospiraceae</taxon>
        <taxon>Allofournierella</taxon>
    </lineage>
</organism>
<comment type="function">
    <text evidence="1">Site-specific tyrosine recombinase, which acts by catalyzing the cutting and rejoining of the recombining DNA molecules.</text>
</comment>
<feature type="domain" description="Tyr recombinase" evidence="7">
    <location>
        <begin position="169"/>
        <end position="367"/>
    </location>
</feature>
<evidence type="ECO:0000259" key="8">
    <source>
        <dbReference type="PROSITE" id="PS51900"/>
    </source>
</evidence>
<evidence type="ECO:0000256" key="2">
    <source>
        <dbReference type="ARBA" id="ARBA00008857"/>
    </source>
</evidence>
<dbReference type="PROSITE" id="PS51900">
    <property type="entry name" value="CB"/>
    <property type="match status" value="1"/>
</dbReference>
<dbReference type="RefSeq" id="WP_058962891.1">
    <property type="nucleotide sequence ID" value="NZ_CABKVM010000012.1"/>
</dbReference>
<evidence type="ECO:0000256" key="1">
    <source>
        <dbReference type="ARBA" id="ARBA00003283"/>
    </source>
</evidence>
<gene>
    <name evidence="9" type="ORF">EDD77_1074</name>
</gene>
<proteinExistence type="inferred from homology"/>
<dbReference type="AlphaFoldDB" id="A0A4R1R067"/>
<dbReference type="InterPro" id="IPR010998">
    <property type="entry name" value="Integrase_recombinase_N"/>
</dbReference>
<evidence type="ECO:0000256" key="3">
    <source>
        <dbReference type="ARBA" id="ARBA00022908"/>
    </source>
</evidence>
<keyword evidence="3" id="KW-0229">DNA integration</keyword>
<dbReference type="InterPro" id="IPR002104">
    <property type="entry name" value="Integrase_catalytic"/>
</dbReference>
<dbReference type="SUPFAM" id="SSF56349">
    <property type="entry name" value="DNA breaking-rejoining enzymes"/>
    <property type="match status" value="1"/>
</dbReference>
<feature type="domain" description="Core-binding (CB)" evidence="8">
    <location>
        <begin position="65"/>
        <end position="148"/>
    </location>
</feature>
<dbReference type="InterPro" id="IPR004107">
    <property type="entry name" value="Integrase_SAM-like_N"/>
</dbReference>
<dbReference type="GeneID" id="97380215"/>
<dbReference type="PROSITE" id="PS51898">
    <property type="entry name" value="TYR_RECOMBINASE"/>
    <property type="match status" value="1"/>
</dbReference>
<dbReference type="PANTHER" id="PTHR30349">
    <property type="entry name" value="PHAGE INTEGRASE-RELATED"/>
    <property type="match status" value="1"/>
</dbReference>